<dbReference type="Proteomes" id="UP001281147">
    <property type="component" value="Unassembled WGS sequence"/>
</dbReference>
<reference evidence="1" key="1">
    <citation type="submission" date="2023-07" db="EMBL/GenBank/DDBJ databases">
        <title>Black Yeasts Isolated from many extreme environments.</title>
        <authorList>
            <person name="Coleine C."/>
            <person name="Stajich J.E."/>
            <person name="Selbmann L."/>
        </authorList>
    </citation>
    <scope>NUCLEOTIDE SEQUENCE</scope>
    <source>
        <strain evidence="1">CCFEE 5714</strain>
    </source>
</reference>
<accession>A0ACC3MSZ4</accession>
<dbReference type="EMBL" id="JAUTXU010000167">
    <property type="protein sequence ID" value="KAK3701900.1"/>
    <property type="molecule type" value="Genomic_DNA"/>
</dbReference>
<name>A0ACC3MSZ4_9PEZI</name>
<evidence type="ECO:0000313" key="1">
    <source>
        <dbReference type="EMBL" id="KAK3701900.1"/>
    </source>
</evidence>
<organism evidence="1 2">
    <name type="scientific">Vermiconidia calcicola</name>
    <dbReference type="NCBI Taxonomy" id="1690605"/>
    <lineage>
        <taxon>Eukaryota</taxon>
        <taxon>Fungi</taxon>
        <taxon>Dikarya</taxon>
        <taxon>Ascomycota</taxon>
        <taxon>Pezizomycotina</taxon>
        <taxon>Dothideomycetes</taxon>
        <taxon>Dothideomycetidae</taxon>
        <taxon>Mycosphaerellales</taxon>
        <taxon>Extremaceae</taxon>
        <taxon>Vermiconidia</taxon>
    </lineage>
</organism>
<keyword evidence="2" id="KW-1185">Reference proteome</keyword>
<protein>
    <submittedName>
        <fullName evidence="1">Uncharacterized protein</fullName>
    </submittedName>
</protein>
<gene>
    <name evidence="1" type="ORF">LTR37_015211</name>
</gene>
<evidence type="ECO:0000313" key="2">
    <source>
        <dbReference type="Proteomes" id="UP001281147"/>
    </source>
</evidence>
<comment type="caution">
    <text evidence="1">The sequence shown here is derived from an EMBL/GenBank/DDBJ whole genome shotgun (WGS) entry which is preliminary data.</text>
</comment>
<proteinExistence type="predicted"/>
<sequence length="226" mass="25768">MGALLGRLEVPRTNVADQNPIKYDGDLGGQEFNTPSHRYFGKQWVPVENQWSDGSPSFMAPVSHFHLLQTETFHIDSGSGLWYIKGKTIRLDAGDTIIIPRFVAHRFINLPGSKEPLVFSWRYDSQYWEMEERFFRNTLTYLDDCRKAAVAPSILQLCVFLADCWMPGEFIPCRGGDYINCAVNTLLTSLLAFIGRVLYGYKGSYPEYYDPAISRKRIAEGSKKCD</sequence>